<dbReference type="EMBL" id="JAVLSH010000006">
    <property type="protein sequence ID" value="MDR9761072.1"/>
    <property type="molecule type" value="Genomic_DNA"/>
</dbReference>
<proteinExistence type="predicted"/>
<evidence type="ECO:0008006" key="4">
    <source>
        <dbReference type="Google" id="ProtNLM"/>
    </source>
</evidence>
<evidence type="ECO:0000313" key="2">
    <source>
        <dbReference type="EMBL" id="MDR9761072.1"/>
    </source>
</evidence>
<comment type="caution">
    <text evidence="2">The sequence shown here is derived from an EMBL/GenBank/DDBJ whole genome shotgun (WGS) entry which is preliminary data.</text>
</comment>
<feature type="region of interest" description="Disordered" evidence="1">
    <location>
        <begin position="223"/>
        <end position="252"/>
    </location>
</feature>
<sequence>MSDIHGFPETFAELLDVGCPEHRLLQLADLSGRAGLRGDELHHHLFNKDGMRHAVRALREMDGRTCLGIGFSAGGTALWNAVKEGLELQALICVSSTRLRFETSPLHIPTMVAWGELDPYRPPESWNNIVPKRWKSYAGKQHDFYRTDALTARSPLRAEIAAFIEGLFIAHICVTLADLSRLLRRVASPSSACRHLCNFPLPAIGVVLPIAVADGRPLHPLGHQARGKAQVSVRRSIEPEQSPGPLAKAKPA</sequence>
<gene>
    <name evidence="2" type="ORF">RJJ37_15795</name>
</gene>
<accession>A0AAW8P1Y6</accession>
<dbReference type="RefSeq" id="WP_310807814.1">
    <property type="nucleotide sequence ID" value="NZ_JAVLSH010000006.1"/>
</dbReference>
<name>A0AAW8P1Y6_9HYPH</name>
<keyword evidence="3" id="KW-1185">Reference proteome</keyword>
<organism evidence="2 3">
    <name type="scientific">Rhizobium redzepovicii</name>
    <dbReference type="NCBI Taxonomy" id="2867518"/>
    <lineage>
        <taxon>Bacteria</taxon>
        <taxon>Pseudomonadati</taxon>
        <taxon>Pseudomonadota</taxon>
        <taxon>Alphaproteobacteria</taxon>
        <taxon>Hyphomicrobiales</taxon>
        <taxon>Rhizobiaceae</taxon>
        <taxon>Rhizobium/Agrobacterium group</taxon>
        <taxon>Rhizobium</taxon>
    </lineage>
</organism>
<dbReference type="AlphaFoldDB" id="A0AAW8P1Y6"/>
<evidence type="ECO:0000313" key="3">
    <source>
        <dbReference type="Proteomes" id="UP001269402"/>
    </source>
</evidence>
<dbReference type="SUPFAM" id="SSF53474">
    <property type="entry name" value="alpha/beta-Hydrolases"/>
    <property type="match status" value="1"/>
</dbReference>
<evidence type="ECO:0000256" key="1">
    <source>
        <dbReference type="SAM" id="MobiDB-lite"/>
    </source>
</evidence>
<protein>
    <recommendedName>
        <fullName evidence="4">Alpha/beta hydrolase</fullName>
    </recommendedName>
</protein>
<dbReference type="InterPro" id="IPR029058">
    <property type="entry name" value="AB_hydrolase_fold"/>
</dbReference>
<dbReference type="Gene3D" id="3.40.50.1820">
    <property type="entry name" value="alpha/beta hydrolase"/>
    <property type="match status" value="1"/>
</dbReference>
<dbReference type="Proteomes" id="UP001269402">
    <property type="component" value="Unassembled WGS sequence"/>
</dbReference>
<reference evidence="3" key="1">
    <citation type="submission" date="2023-07" db="EMBL/GenBank/DDBJ databases">
        <title>Genomic characterization of faba bean (Vicia faba) microsymbionts in Mexican soils.</title>
        <authorList>
            <person name="Rivera Orduna F.N."/>
            <person name="Guevara-Luna J."/>
            <person name="Yan J."/>
            <person name="Arroyo-Herrera I."/>
            <person name="Li Y."/>
            <person name="Vasquez-Murrieta M.S."/>
            <person name="Wang E.T."/>
        </authorList>
    </citation>
    <scope>NUCLEOTIDE SEQUENCE [LARGE SCALE GENOMIC DNA]</scope>
    <source>
        <strain evidence="3">CH6</strain>
    </source>
</reference>